<name>A0A426DHM9_9FIRM</name>
<gene>
    <name evidence="1" type="ORF">EBB54_12725</name>
</gene>
<accession>A0A426DHM9</accession>
<keyword evidence="2" id="KW-1185">Reference proteome</keyword>
<dbReference type="EMBL" id="RHJS01000002">
    <property type="protein sequence ID" value="RRK32133.1"/>
    <property type="molecule type" value="Genomic_DNA"/>
</dbReference>
<reference evidence="1" key="1">
    <citation type="submission" date="2018-10" db="EMBL/GenBank/DDBJ databases">
        <title>Schaedlerella arabinophila gen. nov. sp. nov., isolated from the mouse intestinal tract and comparative analysis with the genome of the closely related altered Schaedler flora strain ASF502.</title>
        <authorList>
            <person name="Miyake S."/>
            <person name="Soh M."/>
            <person name="Seedorf H."/>
        </authorList>
    </citation>
    <scope>NUCLEOTIDE SEQUENCE [LARGE SCALE GENOMIC DNA]</scope>
    <source>
        <strain evidence="1">DSM 106076</strain>
    </source>
</reference>
<dbReference type="Proteomes" id="UP000274920">
    <property type="component" value="Unassembled WGS sequence"/>
</dbReference>
<protein>
    <submittedName>
        <fullName evidence="1">Uncharacterized protein</fullName>
    </submittedName>
</protein>
<sequence>MKKGCRDYVGVACVDGTCPKTVKEECEEYSRSAMRCSQCFLNKGCEDCALADTEYCSVRNEEESR</sequence>
<comment type="caution">
    <text evidence="1">The sequence shown here is derived from an EMBL/GenBank/DDBJ whole genome shotgun (WGS) entry which is preliminary data.</text>
</comment>
<organism evidence="1 2">
    <name type="scientific">Schaedlerella arabinosiphila</name>
    <dbReference type="NCBI Taxonomy" id="2044587"/>
    <lineage>
        <taxon>Bacteria</taxon>
        <taxon>Bacillati</taxon>
        <taxon>Bacillota</taxon>
        <taxon>Clostridia</taxon>
        <taxon>Lachnospirales</taxon>
        <taxon>Lachnospiraceae</taxon>
        <taxon>Schaedlerella</taxon>
    </lineage>
</organism>
<evidence type="ECO:0000313" key="2">
    <source>
        <dbReference type="Proteomes" id="UP000274920"/>
    </source>
</evidence>
<proteinExistence type="predicted"/>
<evidence type="ECO:0000313" key="1">
    <source>
        <dbReference type="EMBL" id="RRK32133.1"/>
    </source>
</evidence>
<dbReference type="AlphaFoldDB" id="A0A426DHM9"/>